<evidence type="ECO:0000313" key="3">
    <source>
        <dbReference type="Proteomes" id="UP001601948"/>
    </source>
</evidence>
<feature type="region of interest" description="Disordered" evidence="1">
    <location>
        <begin position="507"/>
        <end position="526"/>
    </location>
</feature>
<gene>
    <name evidence="2" type="ORF">ACFYV7_26050</name>
</gene>
<reference evidence="2 3" key="1">
    <citation type="submission" date="2024-10" db="EMBL/GenBank/DDBJ databases">
        <title>The Natural Products Discovery Center: Release of the First 8490 Sequenced Strains for Exploring Actinobacteria Biosynthetic Diversity.</title>
        <authorList>
            <person name="Kalkreuter E."/>
            <person name="Kautsar S.A."/>
            <person name="Yang D."/>
            <person name="Bader C.D."/>
            <person name="Teijaro C.N."/>
            <person name="Fluegel L."/>
            <person name="Davis C.M."/>
            <person name="Simpson J.R."/>
            <person name="Lauterbach L."/>
            <person name="Steele A.D."/>
            <person name="Gui C."/>
            <person name="Meng S."/>
            <person name="Li G."/>
            <person name="Viehrig K."/>
            <person name="Ye F."/>
            <person name="Su P."/>
            <person name="Kiefer A.F."/>
            <person name="Nichols A."/>
            <person name="Cepeda A.J."/>
            <person name="Yan W."/>
            <person name="Fan B."/>
            <person name="Jiang Y."/>
            <person name="Adhikari A."/>
            <person name="Zheng C.-J."/>
            <person name="Schuster L."/>
            <person name="Cowan T.M."/>
            <person name="Smanski M.J."/>
            <person name="Chevrette M.G."/>
            <person name="De Carvalho L.P.S."/>
            <person name="Shen B."/>
        </authorList>
    </citation>
    <scope>NUCLEOTIDE SEQUENCE [LARGE SCALE GENOMIC DNA]</scope>
    <source>
        <strain evidence="2 3">NPDC003040</strain>
    </source>
</reference>
<organism evidence="2 3">
    <name type="scientific">Nocardia suismassiliense</name>
    <dbReference type="NCBI Taxonomy" id="2077092"/>
    <lineage>
        <taxon>Bacteria</taxon>
        <taxon>Bacillati</taxon>
        <taxon>Actinomycetota</taxon>
        <taxon>Actinomycetes</taxon>
        <taxon>Mycobacteriales</taxon>
        <taxon>Nocardiaceae</taxon>
        <taxon>Nocardia</taxon>
    </lineage>
</organism>
<feature type="compositionally biased region" description="Gly residues" evidence="1">
    <location>
        <begin position="386"/>
        <end position="402"/>
    </location>
</feature>
<accession>A0ABW6QYE3</accession>
<feature type="region of interest" description="Disordered" evidence="1">
    <location>
        <begin position="379"/>
        <end position="411"/>
    </location>
</feature>
<dbReference type="Proteomes" id="UP001601948">
    <property type="component" value="Unassembled WGS sequence"/>
</dbReference>
<feature type="compositionally biased region" description="Low complexity" evidence="1">
    <location>
        <begin position="469"/>
        <end position="481"/>
    </location>
</feature>
<proteinExistence type="predicted"/>
<dbReference type="RefSeq" id="WP_387721408.1">
    <property type="nucleotide sequence ID" value="NZ_JBIAPI010000007.1"/>
</dbReference>
<comment type="caution">
    <text evidence="2">The sequence shown here is derived from an EMBL/GenBank/DDBJ whole genome shotgun (WGS) entry which is preliminary data.</text>
</comment>
<feature type="region of interest" description="Disordered" evidence="1">
    <location>
        <begin position="439"/>
        <end position="481"/>
    </location>
</feature>
<evidence type="ECO:0000256" key="1">
    <source>
        <dbReference type="SAM" id="MobiDB-lite"/>
    </source>
</evidence>
<evidence type="ECO:0008006" key="4">
    <source>
        <dbReference type="Google" id="ProtNLM"/>
    </source>
</evidence>
<evidence type="ECO:0000313" key="2">
    <source>
        <dbReference type="EMBL" id="MFF3226285.1"/>
    </source>
</evidence>
<dbReference type="EMBL" id="JBIAPI010000007">
    <property type="protein sequence ID" value="MFF3226285.1"/>
    <property type="molecule type" value="Genomic_DNA"/>
</dbReference>
<name>A0ABW6QYE3_9NOCA</name>
<protein>
    <recommendedName>
        <fullName evidence="4">Tetratricopeptide repeat protein</fullName>
    </recommendedName>
</protein>
<sequence length="804" mass="83471">MDTAEINEALAQVYSLPHGRLRVERLEMLAAAAKSATDRHLEGRVLLELAESYTYAGERDLAPVAYGRLLRIYDEFPAELGSLTHSVHWYLKWMTWGLIDNPAVPPTTVYRWFDELENRYRQRGYSLRPVLALRAELARKLGDAEHGALLHEEAMAAPRDGMSDCDACERNEWGTGRAALGDDAGALAHWQPVIDGDRVCAEEPHRVLAQALLPLLRTGRVADARGAHLTGYPLVRHNDSLRPSIALHIEFCALTGNEGRGLEILAEHARWLTDPGADAGARLAFITGVCVLLRRLDTLGLGYVPIAGETVNSLLAELDTEIAGLCARYDIRNGNAAVSTAVTARLARQPLLERLPLGLRNRLPGTAAAGCDAAAATSGATSGRASTGGGAPAGGGIQGGSGPHSAVLPGDGIATSGAGSVSVAGSAGTAIPAGASAADGAARAGSSPTGGVGSVDVDTAAGGEGPRAGGAVSSAGGAGSGAALTVGTAPGAAPASGSVVANSAATGVSRTAVPSSGDWAADVTAEADRRSEAQRLAELGAARLADAPEQAEARLREALTIGSGVLPAEHLARVSSQLVIAIAGQPDRELDLADAAVRAAARWEGLSEPDLLHHTVIAARAFHRGRRHGEAVALFEEALAANGVPYPPAELATVRAQFGESLNALHRYDAAARQFALGAQLVEHDPERRALHAQLAMSAAAALDYSDHDAAAVAAYQRAAELFGELGDVVSRARCVRSAAWLQLWGSTAGPGRPWFAAMQALIAELTELDGRSSSNEIAEELARARRELGEMLDAEDGDWVAGE</sequence>
<keyword evidence="3" id="KW-1185">Reference proteome</keyword>